<dbReference type="eggNOG" id="ENOG502QX6V">
    <property type="taxonomic scope" value="Eukaryota"/>
</dbReference>
<accession>A0A1Y3DGC6</accession>
<dbReference type="VEuPathDB" id="PlasmoDB:PKA1H_140024900"/>
<reference evidence="2 3" key="1">
    <citation type="submission" date="2017-05" db="EMBL/GenBank/DDBJ databases">
        <title>PacBio assembly of a Plasmodium knowlesi genome sequence with Hi-C correction and manual annotation of the SICAvar gene family.</title>
        <authorList>
            <person name="Lapp S.A."/>
            <person name="Geraldo J.A."/>
            <person name="Chien J.-T."/>
            <person name="Ay F."/>
            <person name="Pakala S.B."/>
            <person name="Batugedara G."/>
            <person name="Humphrey J.C."/>
            <person name="Debarry J.D."/>
            <person name="Le Roch K.G."/>
            <person name="Galinski M.R."/>
            <person name="Kissinger J.C."/>
        </authorList>
    </citation>
    <scope>NUCLEOTIDE SEQUENCE [LARGE SCALE GENOMIC DNA]</scope>
    <source>
        <strain evidence="3">Malayan Strain Pk1 (A+)</strain>
    </source>
</reference>
<dbReference type="AlphaFoldDB" id="A0A1Y3DGC6"/>
<feature type="compositionally biased region" description="Basic and acidic residues" evidence="1">
    <location>
        <begin position="249"/>
        <end position="260"/>
    </location>
</feature>
<organism evidence="2 3">
    <name type="scientific">Plasmodium knowlesi</name>
    <dbReference type="NCBI Taxonomy" id="5850"/>
    <lineage>
        <taxon>Eukaryota</taxon>
        <taxon>Sar</taxon>
        <taxon>Alveolata</taxon>
        <taxon>Apicomplexa</taxon>
        <taxon>Aconoidasida</taxon>
        <taxon>Haemosporida</taxon>
        <taxon>Plasmodiidae</taxon>
        <taxon>Plasmodium</taxon>
        <taxon>Plasmodium (Plasmodium)</taxon>
    </lineage>
</organism>
<protein>
    <submittedName>
        <fullName evidence="2">Uncharacterized protein</fullName>
    </submittedName>
</protein>
<evidence type="ECO:0000313" key="2">
    <source>
        <dbReference type="EMBL" id="OTN64021.1"/>
    </source>
</evidence>
<dbReference type="VEuPathDB" id="PlasmoDB:PKNOH_S140237500"/>
<comment type="caution">
    <text evidence="2">The sequence shown here is derived from an EMBL/GenBank/DDBJ whole genome shotgun (WGS) entry which is preliminary data.</text>
</comment>
<feature type="region of interest" description="Disordered" evidence="1">
    <location>
        <begin position="249"/>
        <end position="308"/>
    </location>
</feature>
<dbReference type="OMA" id="IPIHEEG"/>
<evidence type="ECO:0000313" key="3">
    <source>
        <dbReference type="Proteomes" id="UP000195012"/>
    </source>
</evidence>
<sequence length="648" mass="73858">MVYVPMAQNRGNMLRVQSSTEKNFHTNGNFDYAPDVSTHNDASINSNFSIGGNSLPRILKMYTRELQSSSEAQRSDGSHLRSENLFPHRNEHVSENTCLTSILHLSDVITSQSESCVRLNDEHLNCYHSSVNSNVSRIESGVPSCLASSLLAKFCCTEIPIHEEGEVVNCKTEPNCAKIAEATLSKNAQNNGDDNNTQFGTLKNRTNNEIKNIQANDSPAQEDHLTSVGAPSIYFPIKENSEDVQALYDSKKHTSDESLPSRKRYALSNPTEDAKTTNTYQISHPTVVPNPECEGYVNGNPEKERGQDKLQLADGHMKERMMVYYPDEEMQGGKTTFSTKLSALNDDNFELTEISCNTGGDGIERRKKHGSEKNCIFSEEKKNSTASSLSKKPRSYSLDDIKNGKIEIPNVIFTKLPFNSSGDNVIDSYRRNHKLLNFMKDCNESVDLILKYPQIERSQNIPFKVPSEISPAIRSKIGSAIIYEDKFDRRNYHPQVKNLHMGKIYENHVFNILKNKKDLRKKLFNRSSRYEKYKYNNTNGFWISNIDKKRLVDPERNDSYITELIYEKNGSYAEEMGTLKRCTGYDGIPSIVEFYKDNNFYLFLQKEGITRDYLNPVMATTMRRYDIEKVSAYEYIHTRECITPVHCS</sequence>
<dbReference type="EMBL" id="NETL01000028">
    <property type="protein sequence ID" value="OTN64021.1"/>
    <property type="molecule type" value="Genomic_DNA"/>
</dbReference>
<dbReference type="Proteomes" id="UP000195012">
    <property type="component" value="Unassembled WGS sequence"/>
</dbReference>
<name>A0A1Y3DGC6_PLAKN</name>
<gene>
    <name evidence="2" type="ORF">PKNOH_S140237500</name>
</gene>
<proteinExistence type="predicted"/>
<feature type="compositionally biased region" description="Polar residues" evidence="1">
    <location>
        <begin position="268"/>
        <end position="284"/>
    </location>
</feature>
<evidence type="ECO:0000256" key="1">
    <source>
        <dbReference type="SAM" id="MobiDB-lite"/>
    </source>
</evidence>
<dbReference type="VEuPathDB" id="PlasmoDB:PKNH_1419700"/>
<dbReference type="OrthoDB" id="370250at2759"/>